<dbReference type="Pfam" id="PF02423">
    <property type="entry name" value="OCD_Mu_crystall"/>
    <property type="match status" value="1"/>
</dbReference>
<dbReference type="Proteomes" id="UP000824091">
    <property type="component" value="Unassembled WGS sequence"/>
</dbReference>
<dbReference type="InterPro" id="IPR003462">
    <property type="entry name" value="ODC_Mu_crystall"/>
</dbReference>
<reference evidence="1" key="1">
    <citation type="submission" date="2020-10" db="EMBL/GenBank/DDBJ databases">
        <authorList>
            <person name="Gilroy R."/>
        </authorList>
    </citation>
    <scope>NUCLEOTIDE SEQUENCE</scope>
    <source>
        <strain evidence="1">11300</strain>
    </source>
</reference>
<dbReference type="Gene3D" id="3.30.1780.10">
    <property type="entry name" value="ornithine cyclodeaminase, domain 1"/>
    <property type="match status" value="1"/>
</dbReference>
<dbReference type="GO" id="GO:0005737">
    <property type="term" value="C:cytoplasm"/>
    <property type="evidence" value="ECO:0007669"/>
    <property type="project" value="TreeGrafter"/>
</dbReference>
<name>A0A9D1I4Q6_9FIRM</name>
<evidence type="ECO:0000313" key="1">
    <source>
        <dbReference type="EMBL" id="HIU27944.1"/>
    </source>
</evidence>
<dbReference type="AlphaFoldDB" id="A0A9D1I4Q6"/>
<protein>
    <submittedName>
        <fullName evidence="1">Ornithine cyclodeaminase family protein</fullName>
    </submittedName>
</protein>
<feature type="non-terminal residue" evidence="1">
    <location>
        <position position="231"/>
    </location>
</feature>
<dbReference type="PANTHER" id="PTHR13812:SF19">
    <property type="entry name" value="KETIMINE REDUCTASE MU-CRYSTALLIN"/>
    <property type="match status" value="1"/>
</dbReference>
<gene>
    <name evidence="1" type="ORF">IAD16_06165</name>
</gene>
<dbReference type="PANTHER" id="PTHR13812">
    <property type="entry name" value="KETIMINE REDUCTASE MU-CRYSTALLIN"/>
    <property type="match status" value="1"/>
</dbReference>
<comment type="caution">
    <text evidence="1">The sequence shown here is derived from an EMBL/GenBank/DDBJ whole genome shotgun (WGS) entry which is preliminary data.</text>
</comment>
<dbReference type="InterPro" id="IPR036291">
    <property type="entry name" value="NAD(P)-bd_dom_sf"/>
</dbReference>
<reference evidence="1" key="2">
    <citation type="journal article" date="2021" name="PeerJ">
        <title>Extensive microbial diversity within the chicken gut microbiome revealed by metagenomics and culture.</title>
        <authorList>
            <person name="Gilroy R."/>
            <person name="Ravi A."/>
            <person name="Getino M."/>
            <person name="Pursley I."/>
            <person name="Horton D.L."/>
            <person name="Alikhan N.F."/>
            <person name="Baker D."/>
            <person name="Gharbi K."/>
            <person name="Hall N."/>
            <person name="Watson M."/>
            <person name="Adriaenssens E.M."/>
            <person name="Foster-Nyarko E."/>
            <person name="Jarju S."/>
            <person name="Secka A."/>
            <person name="Antonio M."/>
            <person name="Oren A."/>
            <person name="Chaudhuri R.R."/>
            <person name="La Ragione R."/>
            <person name="Hildebrand F."/>
            <person name="Pallen M.J."/>
        </authorList>
    </citation>
    <scope>NUCLEOTIDE SEQUENCE</scope>
    <source>
        <strain evidence="1">11300</strain>
    </source>
</reference>
<sequence length="231" mass="25358">MGVLILTREQVKEVIDMKEVLEKVREVYQLKSKGESVIWPLVNYEFKKENAAMDIRSGYVMGSEQLHGMKMLNNFPGNIEKGLQPFNGIMLVYDSNTGIPIGIMDASYITCMRTGAAGAIGVDALARKDARTLMLLGAGKQAPFQIAATLLLRPLIDKVYIVDPVNYQQAKNLAGGIKAQLKDEFGIDASGVQFIPEESAEKAVKDSDAVITVTRATKPVIMKEWVKPGTH</sequence>
<accession>A0A9D1I4Q6</accession>
<dbReference type="InterPro" id="IPR023401">
    <property type="entry name" value="ODC_N"/>
</dbReference>
<dbReference type="SUPFAM" id="SSF51735">
    <property type="entry name" value="NAD(P)-binding Rossmann-fold domains"/>
    <property type="match status" value="1"/>
</dbReference>
<organism evidence="1 2">
    <name type="scientific">Candidatus Fimisoma avicola</name>
    <dbReference type="NCBI Taxonomy" id="2840826"/>
    <lineage>
        <taxon>Bacteria</taxon>
        <taxon>Bacillati</taxon>
        <taxon>Bacillota</taxon>
        <taxon>Clostridia</taxon>
        <taxon>Eubacteriales</taxon>
        <taxon>Candidatus Fimisoma</taxon>
    </lineage>
</organism>
<proteinExistence type="predicted"/>
<dbReference type="EMBL" id="DVMO01000090">
    <property type="protein sequence ID" value="HIU27944.1"/>
    <property type="molecule type" value="Genomic_DNA"/>
</dbReference>
<evidence type="ECO:0000313" key="2">
    <source>
        <dbReference type="Proteomes" id="UP000824091"/>
    </source>
</evidence>